<name>A0ABQ7J8L1_9APIC</name>
<feature type="region of interest" description="Disordered" evidence="1">
    <location>
        <begin position="1"/>
        <end position="24"/>
    </location>
</feature>
<gene>
    <name evidence="2" type="ORF">IE077_003277</name>
</gene>
<feature type="region of interest" description="Disordered" evidence="1">
    <location>
        <begin position="409"/>
        <end position="433"/>
    </location>
</feature>
<feature type="compositionally biased region" description="Pro residues" evidence="1">
    <location>
        <begin position="838"/>
        <end position="871"/>
    </location>
</feature>
<feature type="compositionally biased region" description="Low complexity" evidence="1">
    <location>
        <begin position="872"/>
        <end position="882"/>
    </location>
</feature>
<feature type="compositionally biased region" description="Pro residues" evidence="1">
    <location>
        <begin position="883"/>
        <end position="945"/>
    </location>
</feature>
<feature type="compositionally biased region" description="Pro residues" evidence="1">
    <location>
        <begin position="981"/>
        <end position="992"/>
    </location>
</feature>
<feature type="region of interest" description="Disordered" evidence="1">
    <location>
        <begin position="718"/>
        <end position="747"/>
    </location>
</feature>
<sequence length="999" mass="110366">MNEEVVIPTEEEPLPEVLPSDSDSNHSCTEFTFNRVPYYRPLDNCSIPLVENPHFVTFCRFLNIFDSIIDVPWTFSDILTAVESPGAPTEFCVVLCTRLFYLMGKRFVPATLFERTIGEFCKRRVLDGKYLFPKGETPLSKKSWKDIKPHQKLRIFRLIMNCTLCECAQIQKNISNKNISEEVLKNGSMGVDALGYVYWFIVENQNETSFKVYREDATLGRFELLADERGTLEGVAESLILAKDTLAVGELLKGKCAALAIAEKAFSRALRQKKSLIRQLEMSSLGVMPQQSNRRHSMVDYTFKAYDKQIARAERRSLTSDKEESDEEIPLVESKRAISQNFNRSARLNARNALKVTCDEFESVLDASKEDGSVSSSLMIETKDYKEMASSLSLETKVSFENPNASLQDGISCKEGTPSAILPPQPSNPSLSHLSLPTRNTPWMGEEVLLDSEGSLWPSRTAGGYRKQSSRYMEDEYETLSFDDTMEFSPISTRMKMREEEDEDYHLHDNFLDSKQLRRNTLSRSRRGLKCRGRQRVTNGEQLWHAANTHRSHQERMPSSMRKMASVWPLNGSKGRGKEEEGSISIENASKRKRTLTAKYAEFLENETHASDETESPFVNEIPAHKTHFSLDIYDTHGNLSMLSSVETKLTSTRSCSPPASVWAPPVVSSAILSSPSSTSSSWFPTAPRPLNSTRRSFCSSLPASTVLSSPCPLSHTLPSTLSERKSPPSSLHNITNPSSNHAPPSTSPIPEYAWMPSSFTPEYGYASTFVSSNPPHISSGASTLLGGHNSANGLYNPSPKESVLPLYLTTGHIPPLQPSCVQSFYPPPPSSMGLFEGPPPSTTTSYPPPSTTTSYPPPPSTTTSYPPPPSTTTSYPPSTTSYPPPPSTTSYPPPSTTTTYPPPPSTTTTYPPPSTTTTYPPPPSTTSYPPPPSTTTSYPPPPPSTTIAYPSSSFIYSTALPRASVTPAATPLLQPHHPLQFPPYVHPPPSSHAPAKTS</sequence>
<evidence type="ECO:0000256" key="1">
    <source>
        <dbReference type="SAM" id="MobiDB-lite"/>
    </source>
</evidence>
<accession>A0ABQ7J8L1</accession>
<organism evidence="2 3">
    <name type="scientific">Cardiosporidium cionae</name>
    <dbReference type="NCBI Taxonomy" id="476202"/>
    <lineage>
        <taxon>Eukaryota</taxon>
        <taxon>Sar</taxon>
        <taxon>Alveolata</taxon>
        <taxon>Apicomplexa</taxon>
        <taxon>Aconoidasida</taxon>
        <taxon>Nephromycida</taxon>
        <taxon>Cardiosporidium</taxon>
    </lineage>
</organism>
<dbReference type="Proteomes" id="UP000823046">
    <property type="component" value="Unassembled WGS sequence"/>
</dbReference>
<feature type="compositionally biased region" description="Polar residues" evidence="1">
    <location>
        <begin position="718"/>
        <end position="745"/>
    </location>
</feature>
<feature type="compositionally biased region" description="Acidic residues" evidence="1">
    <location>
        <begin position="1"/>
        <end position="14"/>
    </location>
</feature>
<reference evidence="2 3" key="1">
    <citation type="journal article" date="2020" name="bioRxiv">
        <title>Metabolic contributions of an alphaproteobacterial endosymbiont in the apicomplexan Cardiosporidium cionae.</title>
        <authorList>
            <person name="Hunter E.S."/>
            <person name="Paight C.J."/>
            <person name="Lane C.E."/>
        </authorList>
    </citation>
    <scope>NUCLEOTIDE SEQUENCE [LARGE SCALE GENOMIC DNA]</scope>
    <source>
        <strain evidence="2">ESH_2018</strain>
    </source>
</reference>
<feature type="region of interest" description="Disordered" evidence="1">
    <location>
        <begin position="968"/>
        <end position="999"/>
    </location>
</feature>
<keyword evidence="3" id="KW-1185">Reference proteome</keyword>
<evidence type="ECO:0000313" key="3">
    <source>
        <dbReference type="Proteomes" id="UP000823046"/>
    </source>
</evidence>
<comment type="caution">
    <text evidence="2">The sequence shown here is derived from an EMBL/GenBank/DDBJ whole genome shotgun (WGS) entry which is preliminary data.</text>
</comment>
<dbReference type="EMBL" id="JADAQX010000413">
    <property type="protein sequence ID" value="KAF8820342.1"/>
    <property type="molecule type" value="Genomic_DNA"/>
</dbReference>
<evidence type="ECO:0000313" key="2">
    <source>
        <dbReference type="EMBL" id="KAF8820342.1"/>
    </source>
</evidence>
<proteinExistence type="predicted"/>
<feature type="region of interest" description="Disordered" evidence="1">
    <location>
        <begin position="825"/>
        <end position="946"/>
    </location>
</feature>
<protein>
    <submittedName>
        <fullName evidence="2">Uncharacterized protein</fullName>
    </submittedName>
</protein>